<dbReference type="Gene3D" id="3.20.20.30">
    <property type="entry name" value="Luciferase-like domain"/>
    <property type="match status" value="1"/>
</dbReference>
<keyword evidence="1" id="KW-0560">Oxidoreductase</keyword>
<reference evidence="4" key="1">
    <citation type="journal article" date="2014" name="Int. J. Syst. Evol. Microbiol.">
        <title>Complete genome sequence of Corynebacterium casei LMG S-19264T (=DSM 44701T), isolated from a smear-ripened cheese.</title>
        <authorList>
            <consortium name="US DOE Joint Genome Institute (JGI-PGF)"/>
            <person name="Walter F."/>
            <person name="Albersmeier A."/>
            <person name="Kalinowski J."/>
            <person name="Ruckert C."/>
        </authorList>
    </citation>
    <scope>NUCLEOTIDE SEQUENCE</scope>
    <source>
        <strain evidence="4">CGMCC 4.5737</strain>
    </source>
</reference>
<dbReference type="NCBIfam" id="TIGR03841">
    <property type="entry name" value="F420_Rv3093c"/>
    <property type="match status" value="1"/>
</dbReference>
<evidence type="ECO:0000256" key="1">
    <source>
        <dbReference type="ARBA" id="ARBA00023002"/>
    </source>
</evidence>
<dbReference type="SUPFAM" id="SSF51679">
    <property type="entry name" value="Bacterial luciferase-like"/>
    <property type="match status" value="1"/>
</dbReference>
<evidence type="ECO:0000256" key="2">
    <source>
        <dbReference type="SAM" id="MobiDB-lite"/>
    </source>
</evidence>
<feature type="region of interest" description="Disordered" evidence="2">
    <location>
        <begin position="316"/>
        <end position="335"/>
    </location>
</feature>
<accession>A0A8J3CD37</accession>
<name>A0A8J3CD37_9PSEU</name>
<dbReference type="PANTHER" id="PTHR43244:SF1">
    <property type="entry name" value="5,10-METHYLENETETRAHYDROMETHANOPTERIN REDUCTASE"/>
    <property type="match status" value="1"/>
</dbReference>
<dbReference type="EMBL" id="BMMK01000008">
    <property type="protein sequence ID" value="GGM50239.1"/>
    <property type="molecule type" value="Genomic_DNA"/>
</dbReference>
<dbReference type="GO" id="GO:0016705">
    <property type="term" value="F:oxidoreductase activity, acting on paired donors, with incorporation or reduction of molecular oxygen"/>
    <property type="evidence" value="ECO:0007669"/>
    <property type="project" value="InterPro"/>
</dbReference>
<dbReference type="AlphaFoldDB" id="A0A8J3CD37"/>
<evidence type="ECO:0000313" key="4">
    <source>
        <dbReference type="EMBL" id="GGM50239.1"/>
    </source>
</evidence>
<gene>
    <name evidence="4" type="ORF">GCM10012275_21360</name>
</gene>
<keyword evidence="5" id="KW-1185">Reference proteome</keyword>
<evidence type="ECO:0000259" key="3">
    <source>
        <dbReference type="Pfam" id="PF00296"/>
    </source>
</evidence>
<dbReference type="InterPro" id="IPR050564">
    <property type="entry name" value="F420-G6PD/mer"/>
</dbReference>
<reference evidence="4" key="2">
    <citation type="submission" date="2020-09" db="EMBL/GenBank/DDBJ databases">
        <authorList>
            <person name="Sun Q."/>
            <person name="Zhou Y."/>
        </authorList>
    </citation>
    <scope>NUCLEOTIDE SEQUENCE</scope>
    <source>
        <strain evidence="4">CGMCC 4.5737</strain>
    </source>
</reference>
<proteinExistence type="predicted"/>
<dbReference type="CDD" id="cd01097">
    <property type="entry name" value="Tetrahydromethanopterin_reductase"/>
    <property type="match status" value="1"/>
</dbReference>
<comment type="caution">
    <text evidence="4">The sequence shown here is derived from an EMBL/GenBank/DDBJ whole genome shotgun (WGS) entry which is preliminary data.</text>
</comment>
<feature type="domain" description="Luciferase-like" evidence="3">
    <location>
        <begin position="16"/>
        <end position="296"/>
    </location>
</feature>
<dbReference type="RefSeq" id="WP_189056486.1">
    <property type="nucleotide sequence ID" value="NZ_BMMK01000008.1"/>
</dbReference>
<dbReference type="Proteomes" id="UP000637578">
    <property type="component" value="Unassembled WGS sequence"/>
</dbReference>
<dbReference type="InterPro" id="IPR022526">
    <property type="entry name" value="F420_Rv3093c"/>
</dbReference>
<evidence type="ECO:0000313" key="5">
    <source>
        <dbReference type="Proteomes" id="UP000637578"/>
    </source>
</evidence>
<organism evidence="4 5">
    <name type="scientific">Longimycelium tulufanense</name>
    <dbReference type="NCBI Taxonomy" id="907463"/>
    <lineage>
        <taxon>Bacteria</taxon>
        <taxon>Bacillati</taxon>
        <taxon>Actinomycetota</taxon>
        <taxon>Actinomycetes</taxon>
        <taxon>Pseudonocardiales</taxon>
        <taxon>Pseudonocardiaceae</taxon>
        <taxon>Longimycelium</taxon>
    </lineage>
</organism>
<sequence>MTEPRWGLTLPLVGVPLADHRDLVRELPALGWTDVWTAETAGTDAFTPLALAAEWEPRLRLGTAIVPAQTRGPGLLAMSAATLAELAPGRFVLGIGASSPVIVTNWNAVPFDRPFQRVRDALRFLRATFAGTKVDEQYETFAVRRFRLERVPATPPRIVLAALRPGMLRLAAREADGAITNWLSAADVPKVRAALGDGPELVARVFVCPTENADLARTVGRHLITSYLTVPAYAEFHRWLGRGKALREMWERWAAGDRHGAAAAVPEEVVDDLLVHGDPVSCRRRVREYAESGVDTPVVMIVPADTDQFHAVRALSPDGAPSTWHPATGGELAGR</sequence>
<dbReference type="PANTHER" id="PTHR43244">
    <property type="match status" value="1"/>
</dbReference>
<dbReference type="InterPro" id="IPR036661">
    <property type="entry name" value="Luciferase-like_sf"/>
</dbReference>
<dbReference type="InterPro" id="IPR011251">
    <property type="entry name" value="Luciferase-like_dom"/>
</dbReference>
<dbReference type="Pfam" id="PF00296">
    <property type="entry name" value="Bac_luciferase"/>
    <property type="match status" value="1"/>
</dbReference>
<protein>
    <submittedName>
        <fullName evidence="4">LLM class F420-dependent oxidoreductase</fullName>
    </submittedName>
</protein>